<dbReference type="InterPro" id="IPR050754">
    <property type="entry name" value="FKBP4/5/8-like"/>
</dbReference>
<dbReference type="EMBL" id="GL445852">
    <property type="protein sequence ID" value="EFN89019.1"/>
    <property type="molecule type" value="Genomic_DNA"/>
</dbReference>
<dbReference type="InterPro" id="IPR011990">
    <property type="entry name" value="TPR-like_helical_dom_sf"/>
</dbReference>
<dbReference type="Gene3D" id="2.40.30.320">
    <property type="match status" value="1"/>
</dbReference>
<evidence type="ECO:0000259" key="2">
    <source>
        <dbReference type="Pfam" id="PF18023"/>
    </source>
</evidence>
<protein>
    <submittedName>
        <fullName evidence="4">FK506-binding protein 4</fullName>
    </submittedName>
</protein>
<dbReference type="PANTHER" id="PTHR46512:SF10">
    <property type="entry name" value="FK506-BINDING PROTEIN-LIKE"/>
    <property type="match status" value="1"/>
</dbReference>
<dbReference type="Pfam" id="PF21603">
    <property type="entry name" value="Bdbt-like_TPR"/>
    <property type="match status" value="1"/>
</dbReference>
<dbReference type="InterPro" id="IPR040478">
    <property type="entry name" value="FKBP_N_2"/>
</dbReference>
<proteinExistence type="predicted"/>
<name>E2B5K7_HARSA</name>
<dbReference type="Pfam" id="PF18023">
    <property type="entry name" value="FKBP_N_2"/>
    <property type="match status" value="1"/>
</dbReference>
<dbReference type="KEGG" id="hst:105187801"/>
<dbReference type="OrthoDB" id="433738at2759"/>
<feature type="domain" description="Bride of doubletime-like TPR" evidence="3">
    <location>
        <begin position="132"/>
        <end position="212"/>
    </location>
</feature>
<reference evidence="4 5" key="1">
    <citation type="journal article" date="2010" name="Science">
        <title>Genomic comparison of the ants Camponotus floridanus and Harpegnathos saltator.</title>
        <authorList>
            <person name="Bonasio R."/>
            <person name="Zhang G."/>
            <person name="Ye C."/>
            <person name="Mutti N.S."/>
            <person name="Fang X."/>
            <person name="Qin N."/>
            <person name="Donahue G."/>
            <person name="Yang P."/>
            <person name="Li Q."/>
            <person name="Li C."/>
            <person name="Zhang P."/>
            <person name="Huang Z."/>
            <person name="Berger S.L."/>
            <person name="Reinberg D."/>
            <person name="Wang J."/>
            <person name="Liebig J."/>
        </authorList>
    </citation>
    <scope>NUCLEOTIDE SEQUENCE [LARGE SCALE GENOMIC DNA]</scope>
    <source>
        <strain evidence="4 5">R22 G/1</strain>
    </source>
</reference>
<dbReference type="Gene3D" id="1.25.40.10">
    <property type="entry name" value="Tetratricopeptide repeat domain"/>
    <property type="match status" value="1"/>
</dbReference>
<dbReference type="InParanoid" id="E2B5K7"/>
<dbReference type="InterPro" id="IPR019734">
    <property type="entry name" value="TPR_rpt"/>
</dbReference>
<accession>E2B5K7</accession>
<dbReference type="PANTHER" id="PTHR46512">
    <property type="entry name" value="PEPTIDYLPROLYL ISOMERASE"/>
    <property type="match status" value="1"/>
</dbReference>
<dbReference type="SMART" id="SM00028">
    <property type="entry name" value="TPR"/>
    <property type="match status" value="3"/>
</dbReference>
<evidence type="ECO:0000313" key="5">
    <source>
        <dbReference type="Proteomes" id="UP000008237"/>
    </source>
</evidence>
<gene>
    <name evidence="4" type="ORF">EAI_09117</name>
</gene>
<dbReference type="SUPFAM" id="SSF48452">
    <property type="entry name" value="TPR-like"/>
    <property type="match status" value="1"/>
</dbReference>
<dbReference type="AlphaFoldDB" id="E2B5K7"/>
<feature type="repeat" description="TPR" evidence="1">
    <location>
        <begin position="226"/>
        <end position="259"/>
    </location>
</feature>
<feature type="domain" description="BDBT FKBP like N-terminal" evidence="2">
    <location>
        <begin position="5"/>
        <end position="121"/>
    </location>
</feature>
<keyword evidence="5" id="KW-1185">Reference proteome</keyword>
<evidence type="ECO:0000256" key="1">
    <source>
        <dbReference type="PROSITE-ProRule" id="PRU00339"/>
    </source>
</evidence>
<evidence type="ECO:0000259" key="3">
    <source>
        <dbReference type="Pfam" id="PF21603"/>
    </source>
</evidence>
<dbReference type="InterPro" id="IPR048919">
    <property type="entry name" value="Bdbt-like_TPR"/>
</dbReference>
<dbReference type="OMA" id="WTELTIG"/>
<evidence type="ECO:0000313" key="4">
    <source>
        <dbReference type="EMBL" id="EFN89019.1"/>
    </source>
</evidence>
<keyword evidence="1" id="KW-0802">TPR repeat</keyword>
<organism evidence="5">
    <name type="scientific">Harpegnathos saltator</name>
    <name type="common">Jerdon's jumping ant</name>
    <dbReference type="NCBI Taxonomy" id="610380"/>
    <lineage>
        <taxon>Eukaryota</taxon>
        <taxon>Metazoa</taxon>
        <taxon>Ecdysozoa</taxon>
        <taxon>Arthropoda</taxon>
        <taxon>Hexapoda</taxon>
        <taxon>Insecta</taxon>
        <taxon>Pterygota</taxon>
        <taxon>Neoptera</taxon>
        <taxon>Endopterygota</taxon>
        <taxon>Hymenoptera</taxon>
        <taxon>Apocrita</taxon>
        <taxon>Aculeata</taxon>
        <taxon>Formicoidea</taxon>
        <taxon>Formicidae</taxon>
        <taxon>Ponerinae</taxon>
        <taxon>Ponerini</taxon>
        <taxon>Harpegnathos</taxon>
    </lineage>
</organism>
<dbReference type="Proteomes" id="UP000008237">
    <property type="component" value="Unassembled WGS sequence"/>
</dbReference>
<dbReference type="Pfam" id="PF13181">
    <property type="entry name" value="TPR_8"/>
    <property type="match status" value="1"/>
</dbReference>
<dbReference type="PROSITE" id="PS50005">
    <property type="entry name" value="TPR"/>
    <property type="match status" value="1"/>
</dbReference>
<dbReference type="STRING" id="610380.E2B5K7"/>
<sequence length="290" mass="33838">MLRPWKSADKSIRKNVLKPGIFTKKPTECSICNVLMENINIMETSEDILKEKYHTNIFVSEGEKVLVIGEACAEIDRKVERAIQMMNIYERSLVTIIMPSQSEVKSESVSVKFEITLTKCEWYKPIWEWSPEEKYEVALKYKEIAVKLFKSSRFVDAFHKFSRACKILITLEPISDLELDKHLEFNINNLRLTLYNNMARCQLNQKNFEHTVALCTKVLNKDKNNVKALYRRGVAYGSMKDNEKAVADLKVALTLEPNNHTVKEQFHIYNTRLQEATQKCNDMVRKMFKP</sequence>